<keyword evidence="6" id="KW-1185">Reference proteome</keyword>
<dbReference type="InterPro" id="IPR038562">
    <property type="entry name" value="Ribosomal_eL34_C_sf"/>
</dbReference>
<comment type="caution">
    <text evidence="5">The sequence shown here is derived from an EMBL/GenBank/DDBJ whole genome shotgun (WGS) entry which is preliminary data.</text>
</comment>
<dbReference type="Gene3D" id="6.20.340.10">
    <property type="match status" value="1"/>
</dbReference>
<evidence type="ECO:0000256" key="2">
    <source>
        <dbReference type="ARBA" id="ARBA00022980"/>
    </source>
</evidence>
<dbReference type="EMBL" id="JAYDYQ010001088">
    <property type="protein sequence ID" value="KAK4489470.1"/>
    <property type="molecule type" value="Genomic_DNA"/>
</dbReference>
<dbReference type="Pfam" id="PF01199">
    <property type="entry name" value="Ribosomal_L34e"/>
    <property type="match status" value="1"/>
</dbReference>
<evidence type="ECO:0000256" key="1">
    <source>
        <dbReference type="ARBA" id="ARBA00009875"/>
    </source>
</evidence>
<evidence type="ECO:0000256" key="4">
    <source>
        <dbReference type="SAM" id="Phobius"/>
    </source>
</evidence>
<feature type="transmembrane region" description="Helical" evidence="4">
    <location>
        <begin position="56"/>
        <end position="79"/>
    </location>
</feature>
<keyword evidence="4" id="KW-0812">Transmembrane</keyword>
<gene>
    <name evidence="5" type="ORF">RD792_005279</name>
</gene>
<organism evidence="5 6">
    <name type="scientific">Penstemon davidsonii</name>
    <dbReference type="NCBI Taxonomy" id="160366"/>
    <lineage>
        <taxon>Eukaryota</taxon>
        <taxon>Viridiplantae</taxon>
        <taxon>Streptophyta</taxon>
        <taxon>Embryophyta</taxon>
        <taxon>Tracheophyta</taxon>
        <taxon>Spermatophyta</taxon>
        <taxon>Magnoliopsida</taxon>
        <taxon>eudicotyledons</taxon>
        <taxon>Gunneridae</taxon>
        <taxon>Pentapetalae</taxon>
        <taxon>asterids</taxon>
        <taxon>lamiids</taxon>
        <taxon>Lamiales</taxon>
        <taxon>Plantaginaceae</taxon>
        <taxon>Cheloneae</taxon>
        <taxon>Penstemon</taxon>
    </lineage>
</organism>
<proteinExistence type="inferred from homology"/>
<dbReference type="InterPro" id="IPR008195">
    <property type="entry name" value="Ribosomal_eL34"/>
</dbReference>
<keyword evidence="4" id="KW-1133">Transmembrane helix</keyword>
<evidence type="ECO:0000313" key="6">
    <source>
        <dbReference type="Proteomes" id="UP001291926"/>
    </source>
</evidence>
<evidence type="ECO:0000313" key="5">
    <source>
        <dbReference type="EMBL" id="KAK4489470.1"/>
    </source>
</evidence>
<protein>
    <submittedName>
        <fullName evidence="5">Uncharacterized protein</fullName>
    </submittedName>
</protein>
<feature type="transmembrane region" description="Helical" evidence="4">
    <location>
        <begin position="12"/>
        <end position="36"/>
    </location>
</feature>
<dbReference type="PANTHER" id="PTHR35307:SF3">
    <property type="entry name" value="DUF4220 DOMAIN-CONTAINING PROTEIN"/>
    <property type="match status" value="1"/>
</dbReference>
<feature type="transmembrane region" description="Helical" evidence="4">
    <location>
        <begin position="147"/>
        <end position="170"/>
    </location>
</feature>
<sequence>MAETGNPQFVMARSVICVISGVMCLSMALTLIEIYIRRSSLYGYFSITNSDHKWSINWILFIQFCGVALGTIAPVFRWFTAVRFKSSKIDHRRSFTEELKIEIYWTQGLVEWRESSLPLRVRHQKCRKVLHDAKRLLLNICIRIQRLIVLSSKLVLIISAALLYVAVLLFNHIKKRPSNDTGGGLTSSAANTELDFRPYVLLLEGEPEMPKQILTNICIEVDKLIKIGNTQKPNNIVELLNKSENFNGVKEFDNNEVRSLHSQEPRNCWSLSVVTLTSIAVALPNISNHNVDQLLNSVSEDLSFVKLIEKTLDTNGESVSMRSAADVIWVGLELYHKWLDIDIRGTNLKDRTNKQTLQELSEIAEKKVADFKTNTNDLFMKNPVNWPVNVIAANSMYRICQTLLLALHNDCNHQTDEEMFERLSVIISGILVACLTNLSYIIIKKCQSIGIKDRVESVRHAAVLLGESEEILQLLEQRELPNLGPGKAAYIDEWRAFMKEDVENPPISGHQIPHLRPTEYKRSRLSRSRRTVNRPYWGVLSGGAVRERIIRAFLVEEQKIVKKVVKIQKAKEKLAAKA</sequence>
<comment type="similarity">
    <text evidence="1">Belongs to the eukaryotic ribosomal protein eL34 family.</text>
</comment>
<keyword evidence="2" id="KW-0689">Ribosomal protein</keyword>
<dbReference type="PANTHER" id="PTHR35307">
    <property type="entry name" value="PROTEIN, PUTATIVE-RELATED"/>
    <property type="match status" value="1"/>
</dbReference>
<keyword evidence="3" id="KW-0687">Ribonucleoprotein</keyword>
<keyword evidence="4" id="KW-0472">Membrane</keyword>
<reference evidence="5 6" key="1">
    <citation type="journal article" date="2023" name="bioRxiv">
        <title>Genome report: Whole genome sequence and annotation of Penstemon davidsonii.</title>
        <authorList>
            <person name="Ostevik K.L."/>
            <person name="Alabady M."/>
            <person name="Zhang M."/>
            <person name="Rausher M.D."/>
        </authorList>
    </citation>
    <scope>NUCLEOTIDE SEQUENCE [LARGE SCALE GENOMIC DNA]</scope>
    <source>
        <strain evidence="5">DNT005</strain>
        <tissue evidence="5">Whole leaf</tissue>
    </source>
</reference>
<evidence type="ECO:0000256" key="3">
    <source>
        <dbReference type="ARBA" id="ARBA00023274"/>
    </source>
</evidence>
<accession>A0ABR0DJQ0</accession>
<name>A0ABR0DJQ0_9LAMI</name>
<dbReference type="Proteomes" id="UP001291926">
    <property type="component" value="Unassembled WGS sequence"/>
</dbReference>